<accession>A0ACB8RK17</accession>
<keyword evidence="2" id="KW-1185">Reference proteome</keyword>
<proteinExistence type="predicted"/>
<comment type="caution">
    <text evidence="1">The sequence shown here is derived from an EMBL/GenBank/DDBJ whole genome shotgun (WGS) entry which is preliminary data.</text>
</comment>
<organism evidence="1 2">
    <name type="scientific">Auriscalpium vulgare</name>
    <dbReference type="NCBI Taxonomy" id="40419"/>
    <lineage>
        <taxon>Eukaryota</taxon>
        <taxon>Fungi</taxon>
        <taxon>Dikarya</taxon>
        <taxon>Basidiomycota</taxon>
        <taxon>Agaricomycotina</taxon>
        <taxon>Agaricomycetes</taxon>
        <taxon>Russulales</taxon>
        <taxon>Auriscalpiaceae</taxon>
        <taxon>Auriscalpium</taxon>
    </lineage>
</organism>
<dbReference type="EMBL" id="MU275980">
    <property type="protein sequence ID" value="KAI0044531.1"/>
    <property type="molecule type" value="Genomic_DNA"/>
</dbReference>
<gene>
    <name evidence="1" type="ORF">FA95DRAFT_253892</name>
</gene>
<evidence type="ECO:0000313" key="1">
    <source>
        <dbReference type="EMBL" id="KAI0044531.1"/>
    </source>
</evidence>
<reference evidence="1" key="1">
    <citation type="submission" date="2021-02" db="EMBL/GenBank/DDBJ databases">
        <authorList>
            <consortium name="DOE Joint Genome Institute"/>
            <person name="Ahrendt S."/>
            <person name="Looney B.P."/>
            <person name="Miyauchi S."/>
            <person name="Morin E."/>
            <person name="Drula E."/>
            <person name="Courty P.E."/>
            <person name="Chicoki N."/>
            <person name="Fauchery L."/>
            <person name="Kohler A."/>
            <person name="Kuo A."/>
            <person name="Labutti K."/>
            <person name="Pangilinan J."/>
            <person name="Lipzen A."/>
            <person name="Riley R."/>
            <person name="Andreopoulos W."/>
            <person name="He G."/>
            <person name="Johnson J."/>
            <person name="Barry K.W."/>
            <person name="Grigoriev I.V."/>
            <person name="Nagy L."/>
            <person name="Hibbett D."/>
            <person name="Henrissat B."/>
            <person name="Matheny P.B."/>
            <person name="Labbe J."/>
            <person name="Martin F."/>
        </authorList>
    </citation>
    <scope>NUCLEOTIDE SEQUENCE</scope>
    <source>
        <strain evidence="1">FP105234-sp</strain>
    </source>
</reference>
<reference evidence="1" key="2">
    <citation type="journal article" date="2022" name="New Phytol.">
        <title>Evolutionary transition to the ectomycorrhizal habit in the genomes of a hyperdiverse lineage of mushroom-forming fungi.</title>
        <authorList>
            <person name="Looney B."/>
            <person name="Miyauchi S."/>
            <person name="Morin E."/>
            <person name="Drula E."/>
            <person name="Courty P.E."/>
            <person name="Kohler A."/>
            <person name="Kuo A."/>
            <person name="LaButti K."/>
            <person name="Pangilinan J."/>
            <person name="Lipzen A."/>
            <person name="Riley R."/>
            <person name="Andreopoulos W."/>
            <person name="He G."/>
            <person name="Johnson J."/>
            <person name="Nolan M."/>
            <person name="Tritt A."/>
            <person name="Barry K.W."/>
            <person name="Grigoriev I.V."/>
            <person name="Nagy L.G."/>
            <person name="Hibbett D."/>
            <person name="Henrissat B."/>
            <person name="Matheny P.B."/>
            <person name="Labbe J."/>
            <person name="Martin F.M."/>
        </authorList>
    </citation>
    <scope>NUCLEOTIDE SEQUENCE</scope>
    <source>
        <strain evidence="1">FP105234-sp</strain>
    </source>
</reference>
<sequence length="332" mass="34667">MSDPASAPVAPSDPDALALGHAQIVLILVGLVASGKSSFASALERHYPQFRRCCQDELGDRRAVEGAARAALREGLSVCVDRTNIDATQRAHWINIAHEFPGVPAWILLFDTPYNVCAERLQLRHDHPTIRDAAAGLRILARFASEVAPPAPSEGHERLLALAPAQLPPAGAYSRADVRAVLHRVRDAPPSRGGHGVERSVGGGRGRARVDARSPYARSSYRGAHTGYAARGSSSRAAGSSSWGAGSSSWGAGSQSRGAGLSSRGAGSSSWRTGPERTRSGVSRAPETPWRGRGTVLAPTRTETGGQWGASRAGNASRASGAGSAQDPLVDD</sequence>
<name>A0ACB8RK17_9AGAM</name>
<evidence type="ECO:0000313" key="2">
    <source>
        <dbReference type="Proteomes" id="UP000814033"/>
    </source>
</evidence>
<protein>
    <submittedName>
        <fullName evidence="1">Uncharacterized protein</fullName>
    </submittedName>
</protein>
<dbReference type="Proteomes" id="UP000814033">
    <property type="component" value="Unassembled WGS sequence"/>
</dbReference>